<protein>
    <submittedName>
        <fullName evidence="1">Uncharacterized protein</fullName>
    </submittedName>
</protein>
<dbReference type="AlphaFoldDB" id="A0A2P5B9C0"/>
<dbReference type="EMBL" id="JXTB01000332">
    <property type="protein sequence ID" value="PON45380.1"/>
    <property type="molecule type" value="Genomic_DNA"/>
</dbReference>
<accession>A0A2P5B9C0</accession>
<gene>
    <name evidence="1" type="ORF">PanWU01x14_259400</name>
</gene>
<organism evidence="1 2">
    <name type="scientific">Parasponia andersonii</name>
    <name type="common">Sponia andersonii</name>
    <dbReference type="NCBI Taxonomy" id="3476"/>
    <lineage>
        <taxon>Eukaryota</taxon>
        <taxon>Viridiplantae</taxon>
        <taxon>Streptophyta</taxon>
        <taxon>Embryophyta</taxon>
        <taxon>Tracheophyta</taxon>
        <taxon>Spermatophyta</taxon>
        <taxon>Magnoliopsida</taxon>
        <taxon>eudicotyledons</taxon>
        <taxon>Gunneridae</taxon>
        <taxon>Pentapetalae</taxon>
        <taxon>rosids</taxon>
        <taxon>fabids</taxon>
        <taxon>Rosales</taxon>
        <taxon>Cannabaceae</taxon>
        <taxon>Parasponia</taxon>
    </lineage>
</organism>
<reference evidence="2" key="1">
    <citation type="submission" date="2016-06" db="EMBL/GenBank/DDBJ databases">
        <title>Parallel loss of symbiosis genes in relatives of nitrogen-fixing non-legume Parasponia.</title>
        <authorList>
            <person name="Van Velzen R."/>
            <person name="Holmer R."/>
            <person name="Bu F."/>
            <person name="Rutten L."/>
            <person name="Van Zeijl A."/>
            <person name="Liu W."/>
            <person name="Santuari L."/>
            <person name="Cao Q."/>
            <person name="Sharma T."/>
            <person name="Shen D."/>
            <person name="Roswanjaya Y."/>
            <person name="Wardhani T."/>
            <person name="Kalhor M.S."/>
            <person name="Jansen J."/>
            <person name="Van den Hoogen J."/>
            <person name="Gungor B."/>
            <person name="Hartog M."/>
            <person name="Hontelez J."/>
            <person name="Verver J."/>
            <person name="Yang W.-C."/>
            <person name="Schijlen E."/>
            <person name="Repin R."/>
            <person name="Schilthuizen M."/>
            <person name="Schranz E."/>
            <person name="Heidstra R."/>
            <person name="Miyata K."/>
            <person name="Fedorova E."/>
            <person name="Kohlen W."/>
            <person name="Bisseling T."/>
            <person name="Smit S."/>
            <person name="Geurts R."/>
        </authorList>
    </citation>
    <scope>NUCLEOTIDE SEQUENCE [LARGE SCALE GENOMIC DNA]</scope>
    <source>
        <strain evidence="2">cv. WU1-14</strain>
    </source>
</reference>
<evidence type="ECO:0000313" key="1">
    <source>
        <dbReference type="EMBL" id="PON45380.1"/>
    </source>
</evidence>
<keyword evidence="2" id="KW-1185">Reference proteome</keyword>
<evidence type="ECO:0000313" key="2">
    <source>
        <dbReference type="Proteomes" id="UP000237105"/>
    </source>
</evidence>
<comment type="caution">
    <text evidence="1">The sequence shown here is derived from an EMBL/GenBank/DDBJ whole genome shotgun (WGS) entry which is preliminary data.</text>
</comment>
<dbReference type="Proteomes" id="UP000237105">
    <property type="component" value="Unassembled WGS sequence"/>
</dbReference>
<proteinExistence type="predicted"/>
<sequence length="81" mass="9751">MHFDSHPHIDLPLLQTPRLLKPDKIPKVSSNNPLPLLLPLLHHFRHLSSHYHLTKTFPKPTTTHLWSFHTRERERERETKR</sequence>
<name>A0A2P5B9C0_PARAD</name>